<evidence type="ECO:0000256" key="7">
    <source>
        <dbReference type="ARBA" id="ARBA00023136"/>
    </source>
</evidence>
<comment type="similarity">
    <text evidence="2">Belongs to the UPF0718 family.</text>
</comment>
<dbReference type="InterPro" id="IPR017969">
    <property type="entry name" value="Heavy-metal-associated_CS"/>
</dbReference>
<evidence type="ECO:0000256" key="1">
    <source>
        <dbReference type="ARBA" id="ARBA00004651"/>
    </source>
</evidence>
<evidence type="ECO:0000259" key="9">
    <source>
        <dbReference type="PROSITE" id="PS50846"/>
    </source>
</evidence>
<dbReference type="Proteomes" id="UP000886124">
    <property type="component" value="Unassembled WGS sequence"/>
</dbReference>
<comment type="subcellular location">
    <subcellularLocation>
        <location evidence="1">Cell membrane</location>
        <topology evidence="1">Multi-pass membrane protein</topology>
    </subcellularLocation>
</comment>
<feature type="transmembrane region" description="Helical" evidence="8">
    <location>
        <begin position="111"/>
        <end position="132"/>
    </location>
</feature>
<feature type="transmembrane region" description="Helical" evidence="8">
    <location>
        <begin position="18"/>
        <end position="36"/>
    </location>
</feature>
<feature type="transmembrane region" description="Helical" evidence="8">
    <location>
        <begin position="312"/>
        <end position="330"/>
    </location>
</feature>
<dbReference type="Gene3D" id="3.30.70.100">
    <property type="match status" value="1"/>
</dbReference>
<dbReference type="InterPro" id="IPR006121">
    <property type="entry name" value="HMA_dom"/>
</dbReference>
<feature type="domain" description="HMA" evidence="9">
    <location>
        <begin position="346"/>
        <end position="410"/>
    </location>
</feature>
<reference evidence="10" key="1">
    <citation type="journal article" date="2020" name="mSystems">
        <title>Genome- and Community-Level Interaction Insights into Carbon Utilization and Element Cycling Functions of Hydrothermarchaeota in Hydrothermal Sediment.</title>
        <authorList>
            <person name="Zhou Z."/>
            <person name="Liu Y."/>
            <person name="Xu W."/>
            <person name="Pan J."/>
            <person name="Luo Z.H."/>
            <person name="Li M."/>
        </authorList>
    </citation>
    <scope>NUCLEOTIDE SEQUENCE [LARGE SCALE GENOMIC DNA]</scope>
    <source>
        <strain evidence="10">HyVt-527</strain>
    </source>
</reference>
<keyword evidence="7 8" id="KW-0472">Membrane</keyword>
<name>A0A7V5PNK2_CALAY</name>
<dbReference type="AlphaFoldDB" id="A0A7V5PNK2"/>
<keyword evidence="4 8" id="KW-0812">Transmembrane</keyword>
<dbReference type="Pfam" id="PF00403">
    <property type="entry name" value="HMA"/>
    <property type="match status" value="1"/>
</dbReference>
<evidence type="ECO:0000256" key="4">
    <source>
        <dbReference type="ARBA" id="ARBA00022692"/>
    </source>
</evidence>
<feature type="transmembrane region" description="Helical" evidence="8">
    <location>
        <begin position="87"/>
        <end position="104"/>
    </location>
</feature>
<dbReference type="InterPro" id="IPR036163">
    <property type="entry name" value="HMA_dom_sf"/>
</dbReference>
<keyword evidence="6 8" id="KW-1133">Transmembrane helix</keyword>
<feature type="transmembrane region" description="Helical" evidence="8">
    <location>
        <begin position="171"/>
        <end position="194"/>
    </location>
</feature>
<accession>A0A7V5PNK2</accession>
<feature type="transmembrane region" description="Helical" evidence="8">
    <location>
        <begin position="272"/>
        <end position="292"/>
    </location>
</feature>
<feature type="transmembrane region" description="Helical" evidence="8">
    <location>
        <begin position="206"/>
        <end position="235"/>
    </location>
</feature>
<protein>
    <submittedName>
        <fullName evidence="10">Permease</fullName>
    </submittedName>
</protein>
<gene>
    <name evidence="10" type="ORF">ENJ89_04325</name>
</gene>
<evidence type="ECO:0000256" key="3">
    <source>
        <dbReference type="ARBA" id="ARBA00022475"/>
    </source>
</evidence>
<dbReference type="GO" id="GO:0046872">
    <property type="term" value="F:metal ion binding"/>
    <property type="evidence" value="ECO:0007669"/>
    <property type="project" value="UniProtKB-KW"/>
</dbReference>
<evidence type="ECO:0000313" key="10">
    <source>
        <dbReference type="EMBL" id="HHJ52399.1"/>
    </source>
</evidence>
<evidence type="ECO:0000256" key="2">
    <source>
        <dbReference type="ARBA" id="ARBA00006386"/>
    </source>
</evidence>
<dbReference type="SUPFAM" id="SSF55008">
    <property type="entry name" value="HMA, heavy metal-associated domain"/>
    <property type="match status" value="1"/>
</dbReference>
<dbReference type="PROSITE" id="PS01047">
    <property type="entry name" value="HMA_1"/>
    <property type="match status" value="1"/>
</dbReference>
<evidence type="ECO:0000256" key="8">
    <source>
        <dbReference type="SAM" id="Phobius"/>
    </source>
</evidence>
<dbReference type="PANTHER" id="PTHR34184">
    <property type="entry name" value="UPF0718 PROTEIN YCGR"/>
    <property type="match status" value="1"/>
</dbReference>
<dbReference type="EMBL" id="DROD01000292">
    <property type="protein sequence ID" value="HHJ52399.1"/>
    <property type="molecule type" value="Genomic_DNA"/>
</dbReference>
<dbReference type="CDD" id="cd00371">
    <property type="entry name" value="HMA"/>
    <property type="match status" value="1"/>
</dbReference>
<dbReference type="PANTHER" id="PTHR34184:SF4">
    <property type="entry name" value="UPF0718 PROTEIN YCGR"/>
    <property type="match status" value="1"/>
</dbReference>
<evidence type="ECO:0000256" key="5">
    <source>
        <dbReference type="ARBA" id="ARBA00022723"/>
    </source>
</evidence>
<dbReference type="InterPro" id="IPR005524">
    <property type="entry name" value="DUF318"/>
</dbReference>
<comment type="caution">
    <text evidence="10">The sequence shown here is derived from an EMBL/GenBank/DDBJ whole genome shotgun (WGS) entry which is preliminary data.</text>
</comment>
<dbReference type="GO" id="GO:0005886">
    <property type="term" value="C:plasma membrane"/>
    <property type="evidence" value="ECO:0007669"/>
    <property type="project" value="UniProtKB-SubCell"/>
</dbReference>
<proteinExistence type="inferred from homology"/>
<dbReference type="Pfam" id="PF03773">
    <property type="entry name" value="ArsP_1"/>
    <property type="match status" value="1"/>
</dbReference>
<keyword evidence="5" id="KW-0479">Metal-binding</keyword>
<dbReference type="InterPro" id="IPR052923">
    <property type="entry name" value="UPF0718"/>
</dbReference>
<evidence type="ECO:0000256" key="6">
    <source>
        <dbReference type="ARBA" id="ARBA00022989"/>
    </source>
</evidence>
<organism evidence="10">
    <name type="scientific">Caldithrix abyssi</name>
    <dbReference type="NCBI Taxonomy" id="187145"/>
    <lineage>
        <taxon>Bacteria</taxon>
        <taxon>Pseudomonadati</taxon>
        <taxon>Calditrichota</taxon>
        <taxon>Calditrichia</taxon>
        <taxon>Calditrichales</taxon>
        <taxon>Calditrichaceae</taxon>
        <taxon>Caldithrix</taxon>
    </lineage>
</organism>
<keyword evidence="3" id="KW-1003">Cell membrane</keyword>
<dbReference type="PROSITE" id="PS50846">
    <property type="entry name" value="HMA_2"/>
    <property type="match status" value="1"/>
</dbReference>
<sequence>MEILIRFFSEVWSFYQEIAIYLLFGFVVAGILHVLFPESIVRKQLGKSSLSSVIKSTLFGIPLPLCSCGVVPVAASMRKSGASKGSVISFLITTPQIGADSFFLTYSLIGWVFAVGRIVASVITALIAGIAINLLDPDRTNEAEQGAGESTKDNSLAERLRSVPSYIEYELLGSIINTLLIGILIAGAVGVFVPDNFFSQYLGGPFVSMLVMLAIGIPIYVCASASTPIAAALMMKGLSPGAALVFLLSGPATNAVNLSTVVKIVGKKATTFYLLAIAGVSLLLGFLLNQAGDWLHIPVMSADHQHDVLPHWLRLFGTITFGLMIIWYYVNTKIINKIKIRRIEVPQMVLSVRGMSCMHCAKNVENAVSAVEGTSDIVVNLDEGKVQFNIDDAGKVERVKKQIELAGYEV</sequence>